<comment type="similarity">
    <text evidence="1">Belongs to the UPF0047 family.</text>
</comment>
<dbReference type="KEGG" id="tig:THII_2349"/>
<dbReference type="Proteomes" id="UP000031623">
    <property type="component" value="Chromosome"/>
</dbReference>
<dbReference type="EMBL" id="AP014633">
    <property type="protein sequence ID" value="BAP56646.1"/>
    <property type="molecule type" value="Genomic_DNA"/>
</dbReference>
<dbReference type="NCBIfam" id="TIGR00149">
    <property type="entry name" value="TIGR00149_YjbQ"/>
    <property type="match status" value="1"/>
</dbReference>
<keyword evidence="3" id="KW-1185">Reference proteome</keyword>
<reference evidence="2 3" key="1">
    <citation type="journal article" date="2014" name="ISME J.">
        <title>Ecophysiology of Thioploca ingrica as revealed by the complete genome sequence supplemented with proteomic evidence.</title>
        <authorList>
            <person name="Kojima H."/>
            <person name="Ogura Y."/>
            <person name="Yamamoto N."/>
            <person name="Togashi T."/>
            <person name="Mori H."/>
            <person name="Watanabe T."/>
            <person name="Nemoto F."/>
            <person name="Kurokawa K."/>
            <person name="Hayashi T."/>
            <person name="Fukui M."/>
        </authorList>
    </citation>
    <scope>NUCLEOTIDE SEQUENCE [LARGE SCALE GENOMIC DNA]</scope>
</reference>
<evidence type="ECO:0008006" key="4">
    <source>
        <dbReference type="Google" id="ProtNLM"/>
    </source>
</evidence>
<dbReference type="PIRSF" id="PIRSF004681">
    <property type="entry name" value="UCP004681"/>
    <property type="match status" value="1"/>
</dbReference>
<proteinExistence type="inferred from homology"/>
<sequence>MVQRQIITLHTALREELVDITSAIEAITQKMTIKNGVLSVYAQGATAAIMIQENWDQSVPRDVVHFLQKIIPRGVWLHDQQDGNGDAHLKAGLIGPSETIPLIEGKLGLSTWQGIFFCEFDGPRSERTIVCTALGN</sequence>
<dbReference type="PANTHER" id="PTHR30615">
    <property type="entry name" value="UNCHARACTERIZED PROTEIN YJBQ-RELATED"/>
    <property type="match status" value="1"/>
</dbReference>
<gene>
    <name evidence="2" type="ORF">THII_2349</name>
</gene>
<dbReference type="SUPFAM" id="SSF111038">
    <property type="entry name" value="YjbQ-like"/>
    <property type="match status" value="1"/>
</dbReference>
<evidence type="ECO:0000313" key="3">
    <source>
        <dbReference type="Proteomes" id="UP000031623"/>
    </source>
</evidence>
<dbReference type="PANTHER" id="PTHR30615:SF8">
    <property type="entry name" value="UPF0047 PROTEIN C4A8.02C"/>
    <property type="match status" value="1"/>
</dbReference>
<dbReference type="OrthoDB" id="9801725at2"/>
<evidence type="ECO:0000313" key="2">
    <source>
        <dbReference type="EMBL" id="BAP56646.1"/>
    </source>
</evidence>
<dbReference type="AlphaFoldDB" id="A0A090BVD1"/>
<protein>
    <recommendedName>
        <fullName evidence="4">Secondary thiamine-phosphate synthase enzyme</fullName>
    </recommendedName>
</protein>
<dbReference type="HOGENOM" id="CLU_096980_1_1_6"/>
<organism evidence="2 3">
    <name type="scientific">Thioploca ingrica</name>
    <dbReference type="NCBI Taxonomy" id="40754"/>
    <lineage>
        <taxon>Bacteria</taxon>
        <taxon>Pseudomonadati</taxon>
        <taxon>Pseudomonadota</taxon>
        <taxon>Gammaproteobacteria</taxon>
        <taxon>Thiotrichales</taxon>
        <taxon>Thiotrichaceae</taxon>
        <taxon>Thioploca</taxon>
    </lineage>
</organism>
<accession>A0A090BVD1</accession>
<dbReference type="Gene3D" id="2.60.120.460">
    <property type="entry name" value="YjbQ-like"/>
    <property type="match status" value="1"/>
</dbReference>
<name>A0A090BVD1_9GAMM</name>
<dbReference type="InterPro" id="IPR001602">
    <property type="entry name" value="UPF0047_YjbQ-like"/>
</dbReference>
<dbReference type="Pfam" id="PF01894">
    <property type="entry name" value="YjbQ"/>
    <property type="match status" value="1"/>
</dbReference>
<dbReference type="InterPro" id="IPR035917">
    <property type="entry name" value="YjbQ-like_sf"/>
</dbReference>
<evidence type="ECO:0000256" key="1">
    <source>
        <dbReference type="ARBA" id="ARBA00005534"/>
    </source>
</evidence>